<name>A0A0E9V2E9_ANGAN</name>
<dbReference type="EMBL" id="GBXM01037159">
    <property type="protein sequence ID" value="JAH71418.1"/>
    <property type="molecule type" value="Transcribed_RNA"/>
</dbReference>
<dbReference type="AlphaFoldDB" id="A0A0E9V2E9"/>
<reference evidence="1" key="1">
    <citation type="submission" date="2014-11" db="EMBL/GenBank/DDBJ databases">
        <authorList>
            <person name="Amaro Gonzalez C."/>
        </authorList>
    </citation>
    <scope>NUCLEOTIDE SEQUENCE</scope>
</reference>
<evidence type="ECO:0000313" key="1">
    <source>
        <dbReference type="EMBL" id="JAH71418.1"/>
    </source>
</evidence>
<reference evidence="1" key="2">
    <citation type="journal article" date="2015" name="Fish Shellfish Immunol.">
        <title>Early steps in the European eel (Anguilla anguilla)-Vibrio vulnificus interaction in the gills: Role of the RtxA13 toxin.</title>
        <authorList>
            <person name="Callol A."/>
            <person name="Pajuelo D."/>
            <person name="Ebbesson L."/>
            <person name="Teles M."/>
            <person name="MacKenzie S."/>
            <person name="Amaro C."/>
        </authorList>
    </citation>
    <scope>NUCLEOTIDE SEQUENCE</scope>
</reference>
<sequence>MNSSWYYCTCECKSETLIVIHLVVVLFTHSV</sequence>
<accession>A0A0E9V2E9</accession>
<protein>
    <submittedName>
        <fullName evidence="1">Uncharacterized protein</fullName>
    </submittedName>
</protein>
<organism evidence="1">
    <name type="scientific">Anguilla anguilla</name>
    <name type="common">European freshwater eel</name>
    <name type="synonym">Muraena anguilla</name>
    <dbReference type="NCBI Taxonomy" id="7936"/>
    <lineage>
        <taxon>Eukaryota</taxon>
        <taxon>Metazoa</taxon>
        <taxon>Chordata</taxon>
        <taxon>Craniata</taxon>
        <taxon>Vertebrata</taxon>
        <taxon>Euteleostomi</taxon>
        <taxon>Actinopterygii</taxon>
        <taxon>Neopterygii</taxon>
        <taxon>Teleostei</taxon>
        <taxon>Anguilliformes</taxon>
        <taxon>Anguillidae</taxon>
        <taxon>Anguilla</taxon>
    </lineage>
</organism>
<proteinExistence type="predicted"/>